<keyword evidence="3" id="KW-0808">Transferase</keyword>
<protein>
    <submittedName>
        <fullName evidence="3">Acyltransferase family protein</fullName>
        <ecNumber evidence="3">2.3.-.-</ecNumber>
    </submittedName>
</protein>
<keyword evidence="2" id="KW-1133">Transmembrane helix</keyword>
<dbReference type="EC" id="2.3.-.-" evidence="3"/>
<name>A0ABV4C332_9MYCO</name>
<evidence type="ECO:0000313" key="3">
    <source>
        <dbReference type="EMBL" id="MEY8016623.1"/>
    </source>
</evidence>
<accession>A0ABV4C332</accession>
<gene>
    <name evidence="3" type="ORF">AB8998_17270</name>
</gene>
<dbReference type="GO" id="GO:0016746">
    <property type="term" value="F:acyltransferase activity"/>
    <property type="evidence" value="ECO:0007669"/>
    <property type="project" value="UniProtKB-KW"/>
</dbReference>
<proteinExistence type="predicted"/>
<keyword evidence="2" id="KW-0812">Transmembrane</keyword>
<dbReference type="EMBL" id="JBGEDP010000001">
    <property type="protein sequence ID" value="MEY8016623.1"/>
    <property type="molecule type" value="Genomic_DNA"/>
</dbReference>
<feature type="transmembrane region" description="Helical" evidence="2">
    <location>
        <begin position="38"/>
        <end position="55"/>
    </location>
</feature>
<keyword evidence="4" id="KW-1185">Reference proteome</keyword>
<dbReference type="Proteomes" id="UP001564760">
    <property type="component" value="Unassembled WGS sequence"/>
</dbReference>
<feature type="transmembrane region" description="Helical" evidence="2">
    <location>
        <begin position="61"/>
        <end position="82"/>
    </location>
</feature>
<sequence length="168" mass="16670">MPVLGAALVIGAGCATPSQNCGRALAVRPMRAIGRASYSWYLWHWPVLVLVAPLLGHPLGLAGRLATVLVSSGLAVLTLRFVENPLRFAAPIRHSALASLALGGAATAMAVAVGVALLASIPVPVGHGPAAAALSIDATPPPAGSSIDARRGGASGVRAGAGRGQRIG</sequence>
<reference evidence="3 4" key="1">
    <citation type="submission" date="2024-08" db="EMBL/GenBank/DDBJ databases">
        <title>Mycobacterium servetensis sp. nov., a novel rapid-growing mycobacterial species recovered from a human patient in Zaragoza, Spain.</title>
        <authorList>
            <person name="Tristancho-Baro A.I."/>
            <person name="Buenestado-Serrano S."/>
            <person name="Garcia De Viedma D."/>
            <person name="Milagro-Beamonte A."/>
            <person name="Burillo N."/>
            <person name="Sanz S."/>
            <person name="Lopez-Calleja A.I."/>
            <person name="Penas-Utrilla D."/>
            <person name="Guardingo M."/>
            <person name="Garcia M.J."/>
            <person name="Vinuelas-Bayon J."/>
        </authorList>
    </citation>
    <scope>NUCLEOTIDE SEQUENCE [LARGE SCALE GENOMIC DNA]</scope>
    <source>
        <strain evidence="4">HUMS_12744610</strain>
    </source>
</reference>
<dbReference type="RefSeq" id="WP_369738979.1">
    <property type="nucleotide sequence ID" value="NZ_JBGEDP010000001.1"/>
</dbReference>
<keyword evidence="2" id="KW-0472">Membrane</keyword>
<feature type="compositionally biased region" description="Gly residues" evidence="1">
    <location>
        <begin position="153"/>
        <end position="168"/>
    </location>
</feature>
<feature type="region of interest" description="Disordered" evidence="1">
    <location>
        <begin position="143"/>
        <end position="168"/>
    </location>
</feature>
<dbReference type="InterPro" id="IPR050879">
    <property type="entry name" value="Acyltransferase_3"/>
</dbReference>
<feature type="transmembrane region" description="Helical" evidence="2">
    <location>
        <begin position="94"/>
        <end position="119"/>
    </location>
</feature>
<evidence type="ECO:0000256" key="1">
    <source>
        <dbReference type="SAM" id="MobiDB-lite"/>
    </source>
</evidence>
<evidence type="ECO:0000313" key="4">
    <source>
        <dbReference type="Proteomes" id="UP001564760"/>
    </source>
</evidence>
<dbReference type="PANTHER" id="PTHR23028">
    <property type="entry name" value="ACETYLTRANSFERASE"/>
    <property type="match status" value="1"/>
</dbReference>
<dbReference type="PANTHER" id="PTHR23028:SF53">
    <property type="entry name" value="ACYL_TRANSF_3 DOMAIN-CONTAINING PROTEIN"/>
    <property type="match status" value="1"/>
</dbReference>
<evidence type="ECO:0000256" key="2">
    <source>
        <dbReference type="SAM" id="Phobius"/>
    </source>
</evidence>
<organism evidence="3 4">
    <name type="scientific">Mycobacterium servetii</name>
    <dbReference type="NCBI Taxonomy" id="3237418"/>
    <lineage>
        <taxon>Bacteria</taxon>
        <taxon>Bacillati</taxon>
        <taxon>Actinomycetota</taxon>
        <taxon>Actinomycetes</taxon>
        <taxon>Mycobacteriales</taxon>
        <taxon>Mycobacteriaceae</taxon>
        <taxon>Mycobacterium</taxon>
    </lineage>
</organism>
<comment type="caution">
    <text evidence="3">The sequence shown here is derived from an EMBL/GenBank/DDBJ whole genome shotgun (WGS) entry which is preliminary data.</text>
</comment>
<keyword evidence="3" id="KW-0012">Acyltransferase</keyword>